<dbReference type="RefSeq" id="WP_099093324.1">
    <property type="nucleotide sequence ID" value="NZ_CP016094.1"/>
</dbReference>
<evidence type="ECO:0000256" key="8">
    <source>
        <dbReference type="ARBA" id="ARBA00023010"/>
    </source>
</evidence>
<keyword evidence="13" id="KW-1185">Reference proteome</keyword>
<dbReference type="Pfam" id="PF03840">
    <property type="entry name" value="SecG"/>
    <property type="match status" value="1"/>
</dbReference>
<evidence type="ECO:0000313" key="13">
    <source>
        <dbReference type="Proteomes" id="UP000095228"/>
    </source>
</evidence>
<feature type="transmembrane region" description="Helical" evidence="10">
    <location>
        <begin position="6"/>
        <end position="25"/>
    </location>
</feature>
<evidence type="ECO:0000313" key="12">
    <source>
        <dbReference type="EMBL" id="AOS45992.1"/>
    </source>
</evidence>
<dbReference type="GO" id="GO:0009306">
    <property type="term" value="P:protein secretion"/>
    <property type="evidence" value="ECO:0007669"/>
    <property type="project" value="UniProtKB-UniRule"/>
</dbReference>
<evidence type="ECO:0000256" key="10">
    <source>
        <dbReference type="RuleBase" id="RU365087"/>
    </source>
</evidence>
<dbReference type="GO" id="GO:0005886">
    <property type="term" value="C:plasma membrane"/>
    <property type="evidence" value="ECO:0007669"/>
    <property type="project" value="UniProtKB-SubCell"/>
</dbReference>
<keyword evidence="9 10" id="KW-0472">Membrane</keyword>
<dbReference type="PANTHER" id="PTHR34182">
    <property type="entry name" value="PROTEIN-EXPORT MEMBRANE PROTEIN SECG"/>
    <property type="match status" value="1"/>
</dbReference>
<organism evidence="12 13">
    <name type="scientific">Lacunisphaera limnophila</name>
    <dbReference type="NCBI Taxonomy" id="1838286"/>
    <lineage>
        <taxon>Bacteria</taxon>
        <taxon>Pseudomonadati</taxon>
        <taxon>Verrucomicrobiota</taxon>
        <taxon>Opitutia</taxon>
        <taxon>Opitutales</taxon>
        <taxon>Opitutaceae</taxon>
        <taxon>Lacunisphaera</taxon>
    </lineage>
</organism>
<dbReference type="PANTHER" id="PTHR34182:SF1">
    <property type="entry name" value="PROTEIN-EXPORT MEMBRANE PROTEIN SECG"/>
    <property type="match status" value="1"/>
</dbReference>
<sequence>MSLVIGVLTFILVLTSIFLVMIVLMQRAKTDGGIGAAMAGGATESAFGAETNNVLSGATIKAAIVFFVLSFGLFLANIHQAKSRAAEEASLPTVTAPATTSAAPAPALDVPLTTQPAAPQSGEAKP</sequence>
<dbReference type="InterPro" id="IPR004692">
    <property type="entry name" value="SecG"/>
</dbReference>
<dbReference type="GO" id="GO:0015450">
    <property type="term" value="F:protein-transporting ATPase activity"/>
    <property type="evidence" value="ECO:0007669"/>
    <property type="project" value="UniProtKB-UniRule"/>
</dbReference>
<evidence type="ECO:0000256" key="4">
    <source>
        <dbReference type="ARBA" id="ARBA00022475"/>
    </source>
</evidence>
<dbReference type="STRING" id="1838286.Verru16b_03083"/>
<keyword evidence="8 10" id="KW-0811">Translocation</keyword>
<evidence type="ECO:0000256" key="1">
    <source>
        <dbReference type="ARBA" id="ARBA00004651"/>
    </source>
</evidence>
<protein>
    <recommendedName>
        <fullName evidence="10">Protein-export membrane protein SecG</fullName>
    </recommendedName>
</protein>
<evidence type="ECO:0000256" key="9">
    <source>
        <dbReference type="ARBA" id="ARBA00023136"/>
    </source>
</evidence>
<dbReference type="Proteomes" id="UP000095228">
    <property type="component" value="Chromosome"/>
</dbReference>
<evidence type="ECO:0000256" key="6">
    <source>
        <dbReference type="ARBA" id="ARBA00022927"/>
    </source>
</evidence>
<keyword evidence="4 10" id="KW-1003">Cell membrane</keyword>
<accession>A0A1D8AYL8</accession>
<feature type="compositionally biased region" description="Low complexity" evidence="11">
    <location>
        <begin position="89"/>
        <end position="108"/>
    </location>
</feature>
<name>A0A1D8AYL8_9BACT</name>
<keyword evidence="6 10" id="KW-0653">Protein transport</keyword>
<dbReference type="EMBL" id="CP016094">
    <property type="protein sequence ID" value="AOS45992.1"/>
    <property type="molecule type" value="Genomic_DNA"/>
</dbReference>
<keyword evidence="5 10" id="KW-0812">Transmembrane</keyword>
<dbReference type="GO" id="GO:0043952">
    <property type="term" value="P:protein transport by the Sec complex"/>
    <property type="evidence" value="ECO:0007669"/>
    <property type="project" value="TreeGrafter"/>
</dbReference>
<dbReference type="OrthoDB" id="200003at2"/>
<evidence type="ECO:0000256" key="2">
    <source>
        <dbReference type="ARBA" id="ARBA00008445"/>
    </source>
</evidence>
<dbReference type="KEGG" id="obg:Verru16b_03083"/>
<gene>
    <name evidence="12" type="ORF">Verru16b_03083</name>
</gene>
<dbReference type="AlphaFoldDB" id="A0A1D8AYL8"/>
<comment type="subcellular location">
    <subcellularLocation>
        <location evidence="1 10">Cell membrane</location>
        <topology evidence="1 10">Multi-pass membrane protein</topology>
    </subcellularLocation>
</comment>
<keyword evidence="3 10" id="KW-0813">Transport</keyword>
<evidence type="ECO:0000256" key="7">
    <source>
        <dbReference type="ARBA" id="ARBA00022989"/>
    </source>
</evidence>
<evidence type="ECO:0000256" key="11">
    <source>
        <dbReference type="SAM" id="MobiDB-lite"/>
    </source>
</evidence>
<comment type="similarity">
    <text evidence="2 10">Belongs to the SecG family.</text>
</comment>
<evidence type="ECO:0000256" key="3">
    <source>
        <dbReference type="ARBA" id="ARBA00022448"/>
    </source>
</evidence>
<feature type="region of interest" description="Disordered" evidence="11">
    <location>
        <begin position="89"/>
        <end position="126"/>
    </location>
</feature>
<dbReference type="GO" id="GO:0065002">
    <property type="term" value="P:intracellular protein transmembrane transport"/>
    <property type="evidence" value="ECO:0007669"/>
    <property type="project" value="TreeGrafter"/>
</dbReference>
<feature type="transmembrane region" description="Helical" evidence="10">
    <location>
        <begin position="55"/>
        <end position="76"/>
    </location>
</feature>
<keyword evidence="7 10" id="KW-1133">Transmembrane helix</keyword>
<reference evidence="12 13" key="1">
    <citation type="submission" date="2016-06" db="EMBL/GenBank/DDBJ databases">
        <title>Three novel species with peptidoglycan cell walls form the new genus Lacunisphaera gen. nov. in the family Opitutaceae of the verrucomicrobial subdivision 4.</title>
        <authorList>
            <person name="Rast P."/>
            <person name="Gloeckner I."/>
            <person name="Jogler M."/>
            <person name="Boedeker C."/>
            <person name="Jeske O."/>
            <person name="Wiegand S."/>
            <person name="Reinhardt R."/>
            <person name="Schumann P."/>
            <person name="Rohde M."/>
            <person name="Spring S."/>
            <person name="Gloeckner F.O."/>
            <person name="Jogler C."/>
        </authorList>
    </citation>
    <scope>NUCLEOTIDE SEQUENCE [LARGE SCALE GENOMIC DNA]</scope>
    <source>
        <strain evidence="12 13">IG16b</strain>
    </source>
</reference>
<comment type="function">
    <text evidence="10">Involved in protein export. Participates in an early event of protein translocation.</text>
</comment>
<evidence type="ECO:0000256" key="5">
    <source>
        <dbReference type="ARBA" id="ARBA00022692"/>
    </source>
</evidence>
<dbReference type="NCBIfam" id="TIGR00810">
    <property type="entry name" value="secG"/>
    <property type="match status" value="1"/>
</dbReference>
<proteinExistence type="inferred from homology"/>